<dbReference type="Proteomes" id="UP001497535">
    <property type="component" value="Unassembled WGS sequence"/>
</dbReference>
<evidence type="ECO:0000313" key="2">
    <source>
        <dbReference type="Proteomes" id="UP001497535"/>
    </source>
</evidence>
<gene>
    <name evidence="1" type="ORF">MENTE1834_LOCUS46452</name>
</gene>
<organism evidence="1 2">
    <name type="scientific">Meloidogyne enterolobii</name>
    <name type="common">Root-knot nematode worm</name>
    <name type="synonym">Meloidogyne mayaguensis</name>
    <dbReference type="NCBI Taxonomy" id="390850"/>
    <lineage>
        <taxon>Eukaryota</taxon>
        <taxon>Metazoa</taxon>
        <taxon>Ecdysozoa</taxon>
        <taxon>Nematoda</taxon>
        <taxon>Chromadorea</taxon>
        <taxon>Rhabditida</taxon>
        <taxon>Tylenchina</taxon>
        <taxon>Tylenchomorpha</taxon>
        <taxon>Tylenchoidea</taxon>
        <taxon>Meloidogynidae</taxon>
        <taxon>Meloidogyninae</taxon>
        <taxon>Meloidogyne</taxon>
    </lineage>
</organism>
<dbReference type="EMBL" id="CAVMJV010000168">
    <property type="protein sequence ID" value="CAK5119205.1"/>
    <property type="molecule type" value="Genomic_DNA"/>
</dbReference>
<name>A0ACB1B5U1_MELEN</name>
<keyword evidence="2" id="KW-1185">Reference proteome</keyword>
<comment type="caution">
    <text evidence="1">The sequence shown here is derived from an EMBL/GenBank/DDBJ whole genome shotgun (WGS) entry which is preliminary data.</text>
</comment>
<reference evidence="1" key="1">
    <citation type="submission" date="2023-11" db="EMBL/GenBank/DDBJ databases">
        <authorList>
            <person name="Poullet M."/>
        </authorList>
    </citation>
    <scope>NUCLEOTIDE SEQUENCE</scope>
    <source>
        <strain evidence="1">E1834</strain>
    </source>
</reference>
<accession>A0ACB1B5U1</accession>
<evidence type="ECO:0000313" key="1">
    <source>
        <dbReference type="EMBL" id="CAK5119205.1"/>
    </source>
</evidence>
<sequence>MAGRAVLFAGPPGTGKTAIAMAMAQELGDKVPFVPMVGSEVFSSEVKKTEVLVENIRKAIGLRVKETKEVFEGEVVELSPKEIENSPLTGLGKTISHVMCTLKTTKGSRELRLDPSIYDSLLKQKVSVGDVIYIEAGSGTVKRLGRSDIFANEFDLDADEFVPMPKGDVHKSKELVQYVNLHDFDSANSAPHGKAGDMMTMLSQILKPKKTEITEKLRNEVNKVVNQLIESGQAELLPGVLFIDEVHMLDLECFTFLHRALESEISPIIVFATNRGRTKIRNSDEVGFYGIPSDLIDRLLIVPTKLYSIDEISSVNLFFTLRNLWTSSRERGEGHQG</sequence>
<proteinExistence type="predicted"/>
<protein>
    <submittedName>
        <fullName evidence="1">Uncharacterized protein</fullName>
    </submittedName>
</protein>